<dbReference type="GO" id="GO:0030027">
    <property type="term" value="C:lamellipodium"/>
    <property type="evidence" value="ECO:0007669"/>
    <property type="project" value="TreeGrafter"/>
</dbReference>
<evidence type="ECO:0000313" key="17">
    <source>
        <dbReference type="EMBL" id="OQV21487.1"/>
    </source>
</evidence>
<dbReference type="InterPro" id="IPR002108">
    <property type="entry name" value="ADF-H"/>
</dbReference>
<dbReference type="InterPro" id="IPR001965">
    <property type="entry name" value="Znf_PHD"/>
</dbReference>
<evidence type="ECO:0000256" key="7">
    <source>
        <dbReference type="ARBA" id="ARBA00022833"/>
    </source>
</evidence>
<gene>
    <name evidence="17" type="ORF">BV898_04691</name>
</gene>
<evidence type="ECO:0000256" key="3">
    <source>
        <dbReference type="ARBA" id="ARBA00022443"/>
    </source>
</evidence>
<dbReference type="Pfam" id="PF13832">
    <property type="entry name" value="zf-HC5HC2H_2"/>
    <property type="match status" value="1"/>
</dbReference>
<evidence type="ECO:0000256" key="10">
    <source>
        <dbReference type="ARBA" id="ARBA00023212"/>
    </source>
</evidence>
<dbReference type="GO" id="GO:0051015">
    <property type="term" value="F:actin filament binding"/>
    <property type="evidence" value="ECO:0007669"/>
    <property type="project" value="TreeGrafter"/>
</dbReference>
<keyword evidence="8" id="KW-0175">Coiled coil</keyword>
<accession>A0A1W0X1W6</accession>
<name>A0A1W0X1W6_HYPEX</name>
<comment type="similarity">
    <text evidence="2">Belongs to the ABP1 family.</text>
</comment>
<dbReference type="PROSITE" id="PS50002">
    <property type="entry name" value="SH3"/>
    <property type="match status" value="1"/>
</dbReference>
<dbReference type="Pfam" id="PF00241">
    <property type="entry name" value="Cofilin_ADF"/>
    <property type="match status" value="1"/>
</dbReference>
<dbReference type="Gene3D" id="3.40.20.10">
    <property type="entry name" value="Severin"/>
    <property type="match status" value="1"/>
</dbReference>
<evidence type="ECO:0000256" key="5">
    <source>
        <dbReference type="ARBA" id="ARBA00022723"/>
    </source>
</evidence>
<dbReference type="PROSITE" id="PS51263">
    <property type="entry name" value="ADF_H"/>
    <property type="match status" value="1"/>
</dbReference>
<dbReference type="SMART" id="SM00326">
    <property type="entry name" value="SH3"/>
    <property type="match status" value="1"/>
</dbReference>
<dbReference type="InterPro" id="IPR019787">
    <property type="entry name" value="Znf_PHD-finger"/>
</dbReference>
<keyword evidence="4" id="KW-0963">Cytoplasm</keyword>
<feature type="compositionally biased region" description="Basic and acidic residues" evidence="13">
    <location>
        <begin position="588"/>
        <end position="608"/>
    </location>
</feature>
<keyword evidence="9" id="KW-0009">Actin-binding</keyword>
<evidence type="ECO:0000256" key="4">
    <source>
        <dbReference type="ARBA" id="ARBA00022490"/>
    </source>
</evidence>
<evidence type="ECO:0000256" key="11">
    <source>
        <dbReference type="PROSITE-ProRule" id="PRU00146"/>
    </source>
</evidence>
<dbReference type="GO" id="GO:0030864">
    <property type="term" value="C:cortical actin cytoskeleton"/>
    <property type="evidence" value="ECO:0007669"/>
    <property type="project" value="TreeGrafter"/>
</dbReference>
<dbReference type="OrthoDB" id="336088at2759"/>
<dbReference type="InterPro" id="IPR035717">
    <property type="entry name" value="Drebrin-like_SH3"/>
</dbReference>
<feature type="compositionally biased region" description="Polar residues" evidence="13">
    <location>
        <begin position="918"/>
        <end position="927"/>
    </location>
</feature>
<feature type="compositionally biased region" description="Basic and acidic residues" evidence="13">
    <location>
        <begin position="657"/>
        <end position="670"/>
    </location>
</feature>
<evidence type="ECO:0000256" key="2">
    <source>
        <dbReference type="ARBA" id="ARBA00011039"/>
    </source>
</evidence>
<feature type="compositionally biased region" description="Basic and acidic residues" evidence="13">
    <location>
        <begin position="1019"/>
        <end position="1033"/>
    </location>
</feature>
<comment type="caution">
    <text evidence="17">The sequence shown here is derived from an EMBL/GenBank/DDBJ whole genome shotgun (WGS) entry which is preliminary data.</text>
</comment>
<dbReference type="SMART" id="SM00249">
    <property type="entry name" value="PHD"/>
    <property type="match status" value="4"/>
</dbReference>
<dbReference type="GO" id="GO:0030427">
    <property type="term" value="C:site of polarized growth"/>
    <property type="evidence" value="ECO:0007669"/>
    <property type="project" value="TreeGrafter"/>
</dbReference>
<feature type="compositionally biased region" description="Basic and acidic residues" evidence="13">
    <location>
        <begin position="956"/>
        <end position="965"/>
    </location>
</feature>
<dbReference type="CDD" id="cd11960">
    <property type="entry name" value="SH3_Abp1_eu"/>
    <property type="match status" value="1"/>
</dbReference>
<dbReference type="PROSITE" id="PS01359">
    <property type="entry name" value="ZF_PHD_1"/>
    <property type="match status" value="2"/>
</dbReference>
<feature type="domain" description="ADF-H" evidence="16">
    <location>
        <begin position="4"/>
        <end position="133"/>
    </location>
</feature>
<feature type="compositionally biased region" description="Basic and acidic residues" evidence="13">
    <location>
        <begin position="453"/>
        <end position="507"/>
    </location>
</feature>
<dbReference type="PANTHER" id="PTHR10829:SF25">
    <property type="entry name" value="DREBRIN-LIKE PROTEIN"/>
    <property type="match status" value="1"/>
</dbReference>
<keyword evidence="7" id="KW-0862">Zinc</keyword>
<keyword evidence="10" id="KW-0206">Cytoskeleton</keyword>
<evidence type="ECO:0000313" key="18">
    <source>
        <dbReference type="Proteomes" id="UP000192578"/>
    </source>
</evidence>
<dbReference type="EMBL" id="MTYJ01000023">
    <property type="protein sequence ID" value="OQV21487.1"/>
    <property type="molecule type" value="Genomic_DNA"/>
</dbReference>
<feature type="compositionally biased region" description="Low complexity" evidence="13">
    <location>
        <begin position="879"/>
        <end position="890"/>
    </location>
</feature>
<feature type="compositionally biased region" description="Acidic residues" evidence="13">
    <location>
        <begin position="1009"/>
        <end position="1018"/>
    </location>
</feature>
<feature type="compositionally biased region" description="Polar residues" evidence="13">
    <location>
        <begin position="190"/>
        <end position="201"/>
    </location>
</feature>
<dbReference type="Pfam" id="PF00628">
    <property type="entry name" value="PHD"/>
    <property type="match status" value="1"/>
</dbReference>
<evidence type="ECO:0000256" key="8">
    <source>
        <dbReference type="ARBA" id="ARBA00023054"/>
    </source>
</evidence>
<feature type="region of interest" description="Disordered" evidence="13">
    <location>
        <begin position="810"/>
        <end position="1080"/>
    </location>
</feature>
<evidence type="ECO:0000259" key="16">
    <source>
        <dbReference type="PROSITE" id="PS51263"/>
    </source>
</evidence>
<dbReference type="GO" id="GO:0098974">
    <property type="term" value="P:postsynaptic actin cytoskeleton organization"/>
    <property type="evidence" value="ECO:0007669"/>
    <property type="project" value="TreeGrafter"/>
</dbReference>
<dbReference type="PROSITE" id="PS50016">
    <property type="entry name" value="ZF_PHD_2"/>
    <property type="match status" value="1"/>
</dbReference>
<dbReference type="InterPro" id="IPR011011">
    <property type="entry name" value="Znf_FYVE_PHD"/>
</dbReference>
<feature type="region of interest" description="Disordered" evidence="13">
    <location>
        <begin position="1470"/>
        <end position="1493"/>
    </location>
</feature>
<dbReference type="CDD" id="cd11281">
    <property type="entry name" value="ADF_drebrin_like"/>
    <property type="match status" value="1"/>
</dbReference>
<dbReference type="Proteomes" id="UP000192578">
    <property type="component" value="Unassembled WGS sequence"/>
</dbReference>
<proteinExistence type="inferred from homology"/>
<dbReference type="Pfam" id="PF00018">
    <property type="entry name" value="SH3_1"/>
    <property type="match status" value="1"/>
</dbReference>
<comment type="subcellular location">
    <subcellularLocation>
        <location evidence="1">Cytoplasm</location>
        <location evidence="1">Cytoskeleton</location>
    </subcellularLocation>
</comment>
<dbReference type="InterPro" id="IPR029006">
    <property type="entry name" value="ADF-H/Gelsolin-like_dom_sf"/>
</dbReference>
<feature type="region of interest" description="Disordered" evidence="13">
    <location>
        <begin position="553"/>
        <end position="761"/>
    </location>
</feature>
<feature type="compositionally biased region" description="Acidic residues" evidence="13">
    <location>
        <begin position="891"/>
        <end position="910"/>
    </location>
</feature>
<keyword evidence="18" id="KW-1185">Reference proteome</keyword>
<evidence type="ECO:0000259" key="14">
    <source>
        <dbReference type="PROSITE" id="PS50002"/>
    </source>
</evidence>
<feature type="compositionally biased region" description="Low complexity" evidence="13">
    <location>
        <begin position="1034"/>
        <end position="1047"/>
    </location>
</feature>
<feature type="compositionally biased region" description="Basic and acidic residues" evidence="13">
    <location>
        <begin position="976"/>
        <end position="989"/>
    </location>
</feature>
<feature type="region of interest" description="Disordered" evidence="13">
    <location>
        <begin position="272"/>
        <end position="538"/>
    </location>
</feature>
<dbReference type="GO" id="GO:0045211">
    <property type="term" value="C:postsynaptic membrane"/>
    <property type="evidence" value="ECO:0007669"/>
    <property type="project" value="TreeGrafter"/>
</dbReference>
<dbReference type="SUPFAM" id="SSF50044">
    <property type="entry name" value="SH3-domain"/>
    <property type="match status" value="1"/>
</dbReference>
<dbReference type="GO" id="GO:0030425">
    <property type="term" value="C:dendrite"/>
    <property type="evidence" value="ECO:0007669"/>
    <property type="project" value="TreeGrafter"/>
</dbReference>
<feature type="compositionally biased region" description="Basic residues" evidence="13">
    <location>
        <begin position="570"/>
        <end position="579"/>
    </location>
</feature>
<evidence type="ECO:0000256" key="1">
    <source>
        <dbReference type="ARBA" id="ARBA00004245"/>
    </source>
</evidence>
<dbReference type="SUPFAM" id="SSF55753">
    <property type="entry name" value="Actin depolymerizing proteins"/>
    <property type="match status" value="1"/>
</dbReference>
<evidence type="ECO:0000256" key="6">
    <source>
        <dbReference type="ARBA" id="ARBA00022771"/>
    </source>
</evidence>
<dbReference type="Gene3D" id="2.30.30.40">
    <property type="entry name" value="SH3 Domains"/>
    <property type="match status" value="1"/>
</dbReference>
<dbReference type="PANTHER" id="PTHR10829">
    <property type="entry name" value="CORTACTIN AND DREBRIN"/>
    <property type="match status" value="1"/>
</dbReference>
<feature type="compositionally biased region" description="Basic and acidic residues" evidence="13">
    <location>
        <begin position="387"/>
        <end position="428"/>
    </location>
</feature>
<keyword evidence="6 11" id="KW-0863">Zinc-finger</keyword>
<dbReference type="GO" id="GO:0045773">
    <property type="term" value="P:positive regulation of axon extension"/>
    <property type="evidence" value="ECO:0007669"/>
    <property type="project" value="TreeGrafter"/>
</dbReference>
<keyword evidence="5" id="KW-0479">Metal-binding</keyword>
<feature type="region of interest" description="Disordered" evidence="13">
    <location>
        <begin position="178"/>
        <end position="212"/>
    </location>
</feature>
<dbReference type="GO" id="GO:0005884">
    <property type="term" value="C:actin filament"/>
    <property type="evidence" value="ECO:0007669"/>
    <property type="project" value="TreeGrafter"/>
</dbReference>
<feature type="domain" description="PHD-type" evidence="15">
    <location>
        <begin position="1492"/>
        <end position="1547"/>
    </location>
</feature>
<feature type="compositionally biased region" description="Basic and acidic residues" evidence="13">
    <location>
        <begin position="305"/>
        <end position="341"/>
    </location>
</feature>
<feature type="compositionally biased region" description="Low complexity" evidence="13">
    <location>
        <begin position="945"/>
        <end position="955"/>
    </location>
</feature>
<keyword evidence="3 12" id="KW-0728">SH3 domain</keyword>
<dbReference type="SMART" id="SM00102">
    <property type="entry name" value="ADF"/>
    <property type="match status" value="1"/>
</dbReference>
<feature type="region of interest" description="Disordered" evidence="13">
    <location>
        <begin position="1418"/>
        <end position="1437"/>
    </location>
</feature>
<feature type="region of interest" description="Disordered" evidence="13">
    <location>
        <begin position="1548"/>
        <end position="1609"/>
    </location>
</feature>
<dbReference type="GO" id="GO:0014069">
    <property type="term" value="C:postsynaptic density"/>
    <property type="evidence" value="ECO:0007669"/>
    <property type="project" value="TreeGrafter"/>
</dbReference>
<feature type="compositionally biased region" description="Basic and acidic residues" evidence="13">
    <location>
        <begin position="635"/>
        <end position="645"/>
    </location>
</feature>
<dbReference type="InterPro" id="IPR036028">
    <property type="entry name" value="SH3-like_dom_sf"/>
</dbReference>
<evidence type="ECO:0000256" key="13">
    <source>
        <dbReference type="SAM" id="MobiDB-lite"/>
    </source>
</evidence>
<sequence length="1724" mass="190967">MALNLSKNEVDLQRAARAVSDNSSTTNWAVFGYEGHSNTLQVTATGEGSLEEMADNLSTGSCMYAFCRVKDPKTTLFKYVLIIWQGEGAPDTRRGICSNHIRPVTALFKGVNVTLTARTEEEVEPSAILEKVAKASSSTFDFDTDNSKNSAPPPAPVASVYKKIVPSVEMSITKEREQFWQQQGRDDLQSQKSDQPRNLPQNIEAEKAPVIVPPKPARLAQTPLVESNKPNYVDLERKKWEQPASKPEPNRKPSIIADRKAAFDVGKPILPSAPFGMSVAKPKTTPANSSVSGDKKGFDPVASSRIDEERRRFDQAQRDSAKEEKERRLKADTMRQERLKEAQQLISARGTAEEPAVMANKPRSGSQISAGEKSRSSSNASAGGDDVALKAYREEERRKFEQSQKESETDERERRLRSESLRQERLRELASLTQKTQKDTPADDMFQSIGQSVKDKKASTVKRGEDPELLARRKEEQRRWEESQRETQAEEQERRMRAEALRQERAQEAAALIGGRSAASKAKSIFEQSSPSEVPEVPRAAANKVAKTLFETSPVGKAVHHPTGPSAFSHHIHHEHANRKLSADEEERQQVELERKNSHDSNEADSHSHATAPKALHDESDSEEAAEYGAPPPPMHDDDRPDGGHHFSPSPPPFPVEEDHYQEVDHHLSDAFRNGMEVKNGGATSHQHHVVDGAARSNSKDAHTVAPPPAVNAWKAGLPVRPPSDDEGENNEDDWNDHGQHPIALSPTAGSTSSGGSGRSGLRARALYDYQAADETEISFDPGDVITQIDKVDAGWYQGMAVNGTIFHKSRSPLRHPAGVRVPRKKLRISKMSDLEGKDSGPTSVGNVENNSPKTILAAAAEKDDDEKCSLPTDESIMGSDESVSSSSDGSSEESDDGSSEDEEEAEEEDGQKKVVVETTQSINQPTAAGEKKVDFVAPAPPPAVAKAPAVAADTVKPKEKDPPPRRSGRSNFGNRYEDTLKKEKEDVSKPQALRNGALLASTSKAWSGDDDSEEEDTDFHPEKLQNGKKGSDHSQSSSSGSSSSGSSDDDDGDDSKKKKKKSAETEASGKPKKKRDPLWSTVADQKRSLEELIDEVATSSNLDGIRVCSICLWDEYDVEADAVVQCDSCGVAVHEACYGVLGKELEEVHAKDKDEDAMSSTDTMPWFCDPCRFGIKNPSCLACPSKFALKQTIKGDWIHCSCARYIKDVYFKTSNSWATLYCVVCEDVYEKNAGITLHCETGMCRKYLHATCAMLVGSISEVEVELGYPLAIYCPDHIPKEDRAGNRRCYLASLGLQRRHQRVVQRLSQEDRQRLAVAQEKQGKMYLQHREERSYECELKHSVRPLHAAYSLLMAGHARSAALGQDPRPVVNAKPLLDNLHSSKPDFRPEFVAYVYKREKMICDYLERMEVAKREREEFGKARKERPEPSRGKPAAKRALAQLNAAKESLRNVMTPFMIHMEKKYLMKKPASPRRPHTKAELGAGGVGKEEPRCKTCNSTAIPQRMVQCGDCRNRFHLKCLDPPLTAMPNLRQKGVQWLCADCAPTEEDSDAESSNDGGLEGRKRRTLQGQNPSRVKRDAVMESPPSPAKKKRGRQPGFRPAAKKIKTENVVMAPIRIERRNSSDDSPDAAVMLKVSRPTPTPRRSRVEEEKKGECVKCKAECSAPKDAVECDKCHKMFHFKTCLNPPTMKNPRARFYGWECEDCGDEVEEGEAVFVREDTSR</sequence>
<evidence type="ECO:0000256" key="12">
    <source>
        <dbReference type="PROSITE-ProRule" id="PRU00192"/>
    </source>
</evidence>
<dbReference type="GO" id="GO:0008270">
    <property type="term" value="F:zinc ion binding"/>
    <property type="evidence" value="ECO:0007669"/>
    <property type="project" value="UniProtKB-KW"/>
</dbReference>
<dbReference type="Gene3D" id="3.30.40.10">
    <property type="entry name" value="Zinc/RING finger domain, C3HC4 (zinc finger)"/>
    <property type="match status" value="2"/>
</dbReference>
<dbReference type="Gene3D" id="2.30.30.1150">
    <property type="match status" value="2"/>
</dbReference>
<feature type="region of interest" description="Disordered" evidence="13">
    <location>
        <begin position="235"/>
        <end position="256"/>
    </location>
</feature>
<dbReference type="InterPro" id="IPR013083">
    <property type="entry name" value="Znf_RING/FYVE/PHD"/>
</dbReference>
<reference evidence="18" key="1">
    <citation type="submission" date="2017-01" db="EMBL/GenBank/DDBJ databases">
        <title>Comparative genomics of anhydrobiosis in the tardigrade Hypsibius dujardini.</title>
        <authorList>
            <person name="Yoshida Y."/>
            <person name="Koutsovoulos G."/>
            <person name="Laetsch D."/>
            <person name="Stevens L."/>
            <person name="Kumar S."/>
            <person name="Horikawa D."/>
            <person name="Ishino K."/>
            <person name="Komine S."/>
            <person name="Tomita M."/>
            <person name="Blaxter M."/>
            <person name="Arakawa K."/>
        </authorList>
    </citation>
    <scope>NUCLEOTIDE SEQUENCE [LARGE SCALE GENOMIC DNA]</scope>
    <source>
        <strain evidence="18">Z151</strain>
    </source>
</reference>
<dbReference type="InterPro" id="IPR001452">
    <property type="entry name" value="SH3_domain"/>
</dbReference>
<dbReference type="InterPro" id="IPR019786">
    <property type="entry name" value="Zinc_finger_PHD-type_CS"/>
</dbReference>
<feature type="compositionally biased region" description="Basic and acidic residues" evidence="13">
    <location>
        <begin position="178"/>
        <end position="189"/>
    </location>
</feature>
<dbReference type="GO" id="GO:0030833">
    <property type="term" value="P:regulation of actin filament polymerization"/>
    <property type="evidence" value="ECO:0007669"/>
    <property type="project" value="TreeGrafter"/>
</dbReference>
<feature type="domain" description="SH3" evidence="14">
    <location>
        <begin position="759"/>
        <end position="825"/>
    </location>
</feature>
<feature type="compositionally biased region" description="Acidic residues" evidence="13">
    <location>
        <begin position="725"/>
        <end position="735"/>
    </location>
</feature>
<evidence type="ECO:0000259" key="15">
    <source>
        <dbReference type="PROSITE" id="PS50016"/>
    </source>
</evidence>
<dbReference type="SUPFAM" id="SSF57903">
    <property type="entry name" value="FYVE/PHD zinc finger"/>
    <property type="match status" value="3"/>
</dbReference>
<organism evidence="17 18">
    <name type="scientific">Hypsibius exemplaris</name>
    <name type="common">Freshwater tardigrade</name>
    <dbReference type="NCBI Taxonomy" id="2072580"/>
    <lineage>
        <taxon>Eukaryota</taxon>
        <taxon>Metazoa</taxon>
        <taxon>Ecdysozoa</taxon>
        <taxon>Tardigrada</taxon>
        <taxon>Eutardigrada</taxon>
        <taxon>Parachela</taxon>
        <taxon>Hypsibioidea</taxon>
        <taxon>Hypsibiidae</taxon>
        <taxon>Hypsibius</taxon>
    </lineage>
</organism>
<feature type="compositionally biased region" description="Polar residues" evidence="13">
    <location>
        <begin position="841"/>
        <end position="854"/>
    </location>
</feature>
<protein>
    <submittedName>
        <fullName evidence="17">PHD finger protein 14</fullName>
    </submittedName>
</protein>
<evidence type="ECO:0000256" key="9">
    <source>
        <dbReference type="ARBA" id="ARBA00023203"/>
    </source>
</evidence>
<dbReference type="GO" id="GO:0048812">
    <property type="term" value="P:neuron projection morphogenesis"/>
    <property type="evidence" value="ECO:0007669"/>
    <property type="project" value="TreeGrafter"/>
</dbReference>
<feature type="compositionally biased region" description="Basic and acidic residues" evidence="13">
    <location>
        <begin position="1418"/>
        <end position="1432"/>
    </location>
</feature>